<dbReference type="KEGG" id="salx:SALLE_v1c09800"/>
<dbReference type="AlphaFoldDB" id="A0A345Z4X1"/>
<name>A0A345Z4X1_9MOLU</name>
<reference evidence="1 2" key="1">
    <citation type="submission" date="2018-07" db="EMBL/GenBank/DDBJ databases">
        <title>Complete genome sequence of Spiroplasma alleghenense PLHS-1 (ATCC 51752).</title>
        <authorList>
            <person name="Chou L."/>
            <person name="Lee T.-Y."/>
            <person name="Tsai Y.-M."/>
            <person name="Kuo C.-H."/>
        </authorList>
    </citation>
    <scope>NUCLEOTIDE SEQUENCE [LARGE SCALE GENOMIC DNA]</scope>
    <source>
        <strain evidence="1 2">PLHS-1</strain>
    </source>
</reference>
<gene>
    <name evidence="1" type="ORF">SALLE_v1c09800</name>
</gene>
<protein>
    <submittedName>
        <fullName evidence="1">Uncharacterized protein</fullName>
    </submittedName>
</protein>
<dbReference type="EMBL" id="CP031376">
    <property type="protein sequence ID" value="AXK51650.1"/>
    <property type="molecule type" value="Genomic_DNA"/>
</dbReference>
<proteinExistence type="predicted"/>
<sequence length="207" mass="23701">MKKIIKTLAVISPAIFLSNQVVSCVDERIDINELIETTELGFIEHLSYDEIKKSIIEHNPKTEGMEDILDFRDNTKSYDAKVGTHPAYSKIYKGYAKIGYNSKLAYKTKDDSFKTECVISKTNTSCELDISILDPTYDEVKDEPIKLREDLNDDFIVTKTLNDNKDAYNIKATLKEGHEINPSYNYNLYVHWHDASLVACNIVFDLD</sequence>
<dbReference type="OrthoDB" id="390650at2"/>
<organism evidence="1 2">
    <name type="scientific">Spiroplasma alleghenense</name>
    <dbReference type="NCBI Taxonomy" id="216931"/>
    <lineage>
        <taxon>Bacteria</taxon>
        <taxon>Bacillati</taxon>
        <taxon>Mycoplasmatota</taxon>
        <taxon>Mollicutes</taxon>
        <taxon>Entomoplasmatales</taxon>
        <taxon>Spiroplasmataceae</taxon>
        <taxon>Spiroplasma</taxon>
    </lineage>
</organism>
<dbReference type="RefSeq" id="WP_115558541.1">
    <property type="nucleotide sequence ID" value="NZ_CP031376.1"/>
</dbReference>
<keyword evidence="2" id="KW-1185">Reference proteome</keyword>
<accession>A0A345Z4X1</accession>
<dbReference type="Proteomes" id="UP000254792">
    <property type="component" value="Chromosome"/>
</dbReference>
<evidence type="ECO:0000313" key="2">
    <source>
        <dbReference type="Proteomes" id="UP000254792"/>
    </source>
</evidence>
<evidence type="ECO:0000313" key="1">
    <source>
        <dbReference type="EMBL" id="AXK51650.1"/>
    </source>
</evidence>